<feature type="region of interest" description="Disordered" evidence="1">
    <location>
        <begin position="1"/>
        <end position="70"/>
    </location>
</feature>
<feature type="compositionally biased region" description="Polar residues" evidence="1">
    <location>
        <begin position="163"/>
        <end position="180"/>
    </location>
</feature>
<feature type="region of interest" description="Disordered" evidence="1">
    <location>
        <begin position="226"/>
        <end position="269"/>
    </location>
</feature>
<accession>A0ABD0YBF2</accession>
<comment type="caution">
    <text evidence="2">The sequence shown here is derived from an EMBL/GenBank/DDBJ whole genome shotgun (WGS) entry which is preliminary data.</text>
</comment>
<evidence type="ECO:0000256" key="1">
    <source>
        <dbReference type="SAM" id="MobiDB-lite"/>
    </source>
</evidence>
<gene>
    <name evidence="2" type="ORF">AAG570_004833</name>
</gene>
<feature type="region of interest" description="Disordered" evidence="1">
    <location>
        <begin position="299"/>
        <end position="318"/>
    </location>
</feature>
<dbReference type="AlphaFoldDB" id="A0ABD0YBF2"/>
<evidence type="ECO:0000313" key="3">
    <source>
        <dbReference type="Proteomes" id="UP001558652"/>
    </source>
</evidence>
<organism evidence="2 3">
    <name type="scientific">Ranatra chinensis</name>
    <dbReference type="NCBI Taxonomy" id="642074"/>
    <lineage>
        <taxon>Eukaryota</taxon>
        <taxon>Metazoa</taxon>
        <taxon>Ecdysozoa</taxon>
        <taxon>Arthropoda</taxon>
        <taxon>Hexapoda</taxon>
        <taxon>Insecta</taxon>
        <taxon>Pterygota</taxon>
        <taxon>Neoptera</taxon>
        <taxon>Paraneoptera</taxon>
        <taxon>Hemiptera</taxon>
        <taxon>Heteroptera</taxon>
        <taxon>Panheteroptera</taxon>
        <taxon>Nepomorpha</taxon>
        <taxon>Nepidae</taxon>
        <taxon>Ranatrinae</taxon>
        <taxon>Ranatra</taxon>
    </lineage>
</organism>
<feature type="region of interest" description="Disordered" evidence="1">
    <location>
        <begin position="151"/>
        <end position="188"/>
    </location>
</feature>
<keyword evidence="3" id="KW-1185">Reference proteome</keyword>
<dbReference type="EMBL" id="JBFDAA010000017">
    <property type="protein sequence ID" value="KAL1116358.1"/>
    <property type="molecule type" value="Genomic_DNA"/>
</dbReference>
<protein>
    <submittedName>
        <fullName evidence="2">Uncharacterized protein</fullName>
    </submittedName>
</protein>
<evidence type="ECO:0000313" key="2">
    <source>
        <dbReference type="EMBL" id="KAL1116358.1"/>
    </source>
</evidence>
<feature type="compositionally biased region" description="Basic residues" evidence="1">
    <location>
        <begin position="235"/>
        <end position="250"/>
    </location>
</feature>
<sequence>MLTLTQSKSGAHRRVSPAPPDGRRASPRSADGGPGLGPARIDVDPENRRRPPKIDVDPPKIDVDPPIIDVDPPIIDHRRLAPAKNPVHFGVDPSNLLKPPHTTEISLGPAHRLSPRTHRRKNYFNAAGSCRPFPNRYEPYDYASPEISGGGLAFGKEDESPELGSSLNRSQRGNCSTEYNTPLRHLSRLRTIPSPDIELPVMGHPMMYRPSQTPRLAVSSDRITLGSVLPVGGGPRKRPPSTGRGSRRATPRTPNDKRKRGSAAGNPIRLAREYRRAVGEYPTTDALRLTEFRVYIAYHPPPVSEAPQTSPYKHGRGT</sequence>
<feature type="compositionally biased region" description="Basic and acidic residues" evidence="1">
    <location>
        <begin position="41"/>
        <end position="63"/>
    </location>
</feature>
<dbReference type="Proteomes" id="UP001558652">
    <property type="component" value="Unassembled WGS sequence"/>
</dbReference>
<reference evidence="2 3" key="1">
    <citation type="submission" date="2024-07" db="EMBL/GenBank/DDBJ databases">
        <title>Chromosome-level genome assembly of the water stick insect Ranatra chinensis (Heteroptera: Nepidae).</title>
        <authorList>
            <person name="Liu X."/>
        </authorList>
    </citation>
    <scope>NUCLEOTIDE SEQUENCE [LARGE SCALE GENOMIC DNA]</scope>
    <source>
        <strain evidence="2">Cailab_2021Rc</strain>
        <tissue evidence="2">Muscle</tissue>
    </source>
</reference>
<name>A0ABD0YBF2_9HEMI</name>
<proteinExistence type="predicted"/>